<keyword evidence="2" id="KW-1133">Transmembrane helix</keyword>
<accession>B8BVB3</accession>
<evidence type="ECO:0000256" key="1">
    <source>
        <dbReference type="SAM" id="MobiDB-lite"/>
    </source>
</evidence>
<feature type="compositionally biased region" description="Basic residues" evidence="1">
    <location>
        <begin position="434"/>
        <end position="452"/>
    </location>
</feature>
<feature type="region of interest" description="Disordered" evidence="1">
    <location>
        <begin position="257"/>
        <end position="285"/>
    </location>
</feature>
<reference evidence="3 4" key="2">
    <citation type="journal article" date="2008" name="Nature">
        <title>The Phaeodactylum genome reveals the evolutionary history of diatom genomes.</title>
        <authorList>
            <person name="Bowler C."/>
            <person name="Allen A.E."/>
            <person name="Badger J.H."/>
            <person name="Grimwood J."/>
            <person name="Jabbari K."/>
            <person name="Kuo A."/>
            <person name="Maheswari U."/>
            <person name="Martens C."/>
            <person name="Maumus F."/>
            <person name="Otillar R.P."/>
            <person name="Rayko E."/>
            <person name="Salamov A."/>
            <person name="Vandepoele K."/>
            <person name="Beszteri B."/>
            <person name="Gruber A."/>
            <person name="Heijde M."/>
            <person name="Katinka M."/>
            <person name="Mock T."/>
            <person name="Valentin K."/>
            <person name="Verret F."/>
            <person name="Berges J.A."/>
            <person name="Brownlee C."/>
            <person name="Cadoret J.P."/>
            <person name="Chiovitti A."/>
            <person name="Choi C.J."/>
            <person name="Coesel S."/>
            <person name="De Martino A."/>
            <person name="Detter J.C."/>
            <person name="Durkin C."/>
            <person name="Falciatore A."/>
            <person name="Fournet J."/>
            <person name="Haruta M."/>
            <person name="Huysman M.J."/>
            <person name="Jenkins B.D."/>
            <person name="Jiroutova K."/>
            <person name="Jorgensen R.E."/>
            <person name="Joubert Y."/>
            <person name="Kaplan A."/>
            <person name="Kroger N."/>
            <person name="Kroth P.G."/>
            <person name="La Roche J."/>
            <person name="Lindquist E."/>
            <person name="Lommer M."/>
            <person name="Martin-Jezequel V."/>
            <person name="Lopez P.J."/>
            <person name="Lucas S."/>
            <person name="Mangogna M."/>
            <person name="McGinnis K."/>
            <person name="Medlin L.K."/>
            <person name="Montsant A."/>
            <person name="Oudot-Le Secq M.P."/>
            <person name="Napoli C."/>
            <person name="Obornik M."/>
            <person name="Parker M.S."/>
            <person name="Petit J.L."/>
            <person name="Porcel B.M."/>
            <person name="Poulsen N."/>
            <person name="Robison M."/>
            <person name="Rychlewski L."/>
            <person name="Rynearson T.A."/>
            <person name="Schmutz J."/>
            <person name="Shapiro H."/>
            <person name="Siaut M."/>
            <person name="Stanley M."/>
            <person name="Sussman M.R."/>
            <person name="Taylor A.R."/>
            <person name="Vardi A."/>
            <person name="von Dassow P."/>
            <person name="Vyverman W."/>
            <person name="Willis A."/>
            <person name="Wyrwicz L.S."/>
            <person name="Rokhsar D.S."/>
            <person name="Weissenbach J."/>
            <person name="Armbrust E.V."/>
            <person name="Green B.R."/>
            <person name="Van de Peer Y."/>
            <person name="Grigoriev I.V."/>
        </authorList>
    </citation>
    <scope>NUCLEOTIDE SEQUENCE [LARGE SCALE GENOMIC DNA]</scope>
    <source>
        <strain evidence="3 4">CCMP1335</strain>
    </source>
</reference>
<dbReference type="AlphaFoldDB" id="B8BVB3"/>
<dbReference type="OMA" id="AMATIWI"/>
<dbReference type="EMBL" id="CM000639">
    <property type="protein sequence ID" value="EED95432.1"/>
    <property type="molecule type" value="Genomic_DNA"/>
</dbReference>
<proteinExistence type="predicted"/>
<feature type="region of interest" description="Disordered" evidence="1">
    <location>
        <begin position="431"/>
        <end position="543"/>
    </location>
</feature>
<dbReference type="KEGG" id="tps:THAPSDRAFT_21449"/>
<feature type="region of interest" description="Disordered" evidence="1">
    <location>
        <begin position="166"/>
        <end position="203"/>
    </location>
</feature>
<feature type="compositionally biased region" description="Basic and acidic residues" evidence="1">
    <location>
        <begin position="453"/>
        <end position="468"/>
    </location>
</feature>
<feature type="compositionally biased region" description="Polar residues" evidence="1">
    <location>
        <begin position="192"/>
        <end position="203"/>
    </location>
</feature>
<sequence>MASPPPTPSPTPLPTFKPTALLESVHPVKIIFKNLPSSYRFSDQVRASLLRLVRRLIEDNLNDELELVEIVYADGVLPQDQRRGLRAASRRLSTFFLPLLVTVRGPADVTDFAFQYIMEVMRDHLRDIADFLRTVNESGNAFVDYGISDLQVGGYMVNELVTEGSITTSSSESETSSSTSSSKTSTSSSTSVGVLNASTSSDTENNGVPWWVWLVVTAFILTFCICFICMCMYVRRKEDEKELKQGQNAVINQYLRESHVSKQYNNPPRRRRKKSVRREEHESNRRYSLRTVRPVVKRMISQTEIEELERDRMYERQMNQPDPKEERNLQLVPVSTDSIASSEHVGIDPPEENALMIFNPEEQHSHPDSNVLLLANYAHADPEGMKVPKQRSMYASDVYYSGMTNGEDPYGKKAPKKDSVFVCPINEIPEDIRRSKKGRKELKEKKSRKSKKGTMDKLKRTLSLHKEEADEDGSNESPSLLTEDGGWVQENKRTPQPMRSTRPKASTRQSNEQAFSCFSRHLSWRSGGPSMAEESHDDESSDA</sequence>
<dbReference type="RefSeq" id="XP_002287989.1">
    <property type="nucleotide sequence ID" value="XM_002287953.1"/>
</dbReference>
<feature type="compositionally biased region" description="Low complexity" evidence="1">
    <location>
        <begin position="166"/>
        <end position="191"/>
    </location>
</feature>
<dbReference type="InParanoid" id="B8BVB3"/>
<dbReference type="PaxDb" id="35128-Thaps21449"/>
<feature type="compositionally biased region" description="Polar residues" evidence="1">
    <location>
        <begin position="497"/>
        <end position="516"/>
    </location>
</feature>
<gene>
    <name evidence="3" type="ORF">THAPSDRAFT_21449</name>
</gene>
<dbReference type="GeneID" id="7452306"/>
<keyword evidence="4" id="KW-1185">Reference proteome</keyword>
<protein>
    <submittedName>
        <fullName evidence="3">Uncharacterized protein</fullName>
    </submittedName>
</protein>
<name>B8BVB3_THAPS</name>
<reference evidence="3 4" key="1">
    <citation type="journal article" date="2004" name="Science">
        <title>The genome of the diatom Thalassiosira pseudonana: ecology, evolution, and metabolism.</title>
        <authorList>
            <person name="Armbrust E.V."/>
            <person name="Berges J.A."/>
            <person name="Bowler C."/>
            <person name="Green B.R."/>
            <person name="Martinez D."/>
            <person name="Putnam N.H."/>
            <person name="Zhou S."/>
            <person name="Allen A.E."/>
            <person name="Apt K.E."/>
            <person name="Bechner M."/>
            <person name="Brzezinski M.A."/>
            <person name="Chaal B.K."/>
            <person name="Chiovitti A."/>
            <person name="Davis A.K."/>
            <person name="Demarest M.S."/>
            <person name="Detter J.C."/>
            <person name="Glavina T."/>
            <person name="Goodstein D."/>
            <person name="Hadi M.Z."/>
            <person name="Hellsten U."/>
            <person name="Hildebrand M."/>
            <person name="Jenkins B.D."/>
            <person name="Jurka J."/>
            <person name="Kapitonov V.V."/>
            <person name="Kroger N."/>
            <person name="Lau W.W."/>
            <person name="Lane T.W."/>
            <person name="Larimer F.W."/>
            <person name="Lippmeier J.C."/>
            <person name="Lucas S."/>
            <person name="Medina M."/>
            <person name="Montsant A."/>
            <person name="Obornik M."/>
            <person name="Parker M.S."/>
            <person name="Palenik B."/>
            <person name="Pazour G.J."/>
            <person name="Richardson P.M."/>
            <person name="Rynearson T.A."/>
            <person name="Saito M.A."/>
            <person name="Schwartz D.C."/>
            <person name="Thamatrakoln K."/>
            <person name="Valentin K."/>
            <person name="Vardi A."/>
            <person name="Wilkerson F.P."/>
            <person name="Rokhsar D.S."/>
        </authorList>
    </citation>
    <scope>NUCLEOTIDE SEQUENCE [LARGE SCALE GENOMIC DNA]</scope>
    <source>
        <strain evidence="3 4">CCMP1335</strain>
    </source>
</reference>
<dbReference type="eggNOG" id="ENOG502TBDA">
    <property type="taxonomic scope" value="Eukaryota"/>
</dbReference>
<evidence type="ECO:0000313" key="3">
    <source>
        <dbReference type="EMBL" id="EED95432.1"/>
    </source>
</evidence>
<dbReference type="HOGENOM" id="CLU_502074_0_0_1"/>
<dbReference type="Proteomes" id="UP000001449">
    <property type="component" value="Chromosome 2"/>
</dbReference>
<keyword evidence="2" id="KW-0812">Transmembrane</keyword>
<evidence type="ECO:0000256" key="2">
    <source>
        <dbReference type="SAM" id="Phobius"/>
    </source>
</evidence>
<keyword evidence="2" id="KW-0472">Membrane</keyword>
<evidence type="ECO:0000313" key="4">
    <source>
        <dbReference type="Proteomes" id="UP000001449"/>
    </source>
</evidence>
<organism evidence="3 4">
    <name type="scientific">Thalassiosira pseudonana</name>
    <name type="common">Marine diatom</name>
    <name type="synonym">Cyclotella nana</name>
    <dbReference type="NCBI Taxonomy" id="35128"/>
    <lineage>
        <taxon>Eukaryota</taxon>
        <taxon>Sar</taxon>
        <taxon>Stramenopiles</taxon>
        <taxon>Ochrophyta</taxon>
        <taxon>Bacillariophyta</taxon>
        <taxon>Coscinodiscophyceae</taxon>
        <taxon>Thalassiosirophycidae</taxon>
        <taxon>Thalassiosirales</taxon>
        <taxon>Thalassiosiraceae</taxon>
        <taxon>Thalassiosira</taxon>
    </lineage>
</organism>
<feature type="transmembrane region" description="Helical" evidence="2">
    <location>
        <begin position="210"/>
        <end position="234"/>
    </location>
</feature>